<evidence type="ECO:0000313" key="3">
    <source>
        <dbReference type="EMBL" id="QNM82082.1"/>
    </source>
</evidence>
<evidence type="ECO:0000256" key="2">
    <source>
        <dbReference type="SAM" id="SignalP"/>
    </source>
</evidence>
<evidence type="ECO:0000256" key="1">
    <source>
        <dbReference type="ARBA" id="ARBA00022729"/>
    </source>
</evidence>
<keyword evidence="3" id="KW-0449">Lipoprotein</keyword>
<protein>
    <submittedName>
        <fullName evidence="3">Outer-membrane lipoprotein carrier protein LolA</fullName>
    </submittedName>
</protein>
<dbReference type="Proteomes" id="UP000515861">
    <property type="component" value="Chromosome"/>
</dbReference>
<name>A0A7G9L0D3_9SPHN</name>
<dbReference type="CDD" id="cd16325">
    <property type="entry name" value="LolA"/>
    <property type="match status" value="1"/>
</dbReference>
<dbReference type="InterPro" id="IPR029046">
    <property type="entry name" value="LolA/LolB/LppX"/>
</dbReference>
<dbReference type="SUPFAM" id="SSF89392">
    <property type="entry name" value="Prokaryotic lipoproteins and lipoprotein localization factors"/>
    <property type="match status" value="1"/>
</dbReference>
<feature type="signal peptide" evidence="2">
    <location>
        <begin position="1"/>
        <end position="20"/>
    </location>
</feature>
<evidence type="ECO:0000313" key="4">
    <source>
        <dbReference type="Proteomes" id="UP000515861"/>
    </source>
</evidence>
<gene>
    <name evidence="3" type="ORF">H8M03_08565</name>
</gene>
<dbReference type="EMBL" id="CP060697">
    <property type="protein sequence ID" value="QNM82082.1"/>
    <property type="molecule type" value="Genomic_DNA"/>
</dbReference>
<dbReference type="PANTHER" id="PTHR35869">
    <property type="entry name" value="OUTER-MEMBRANE LIPOPROTEIN CARRIER PROTEIN"/>
    <property type="match status" value="1"/>
</dbReference>
<keyword evidence="1 2" id="KW-0732">Signal</keyword>
<dbReference type="InterPro" id="IPR004564">
    <property type="entry name" value="OM_lipoprot_carrier_LolA-like"/>
</dbReference>
<dbReference type="Gene3D" id="2.50.20.10">
    <property type="entry name" value="Lipoprotein localisation LolA/LolB/LppX"/>
    <property type="match status" value="1"/>
</dbReference>
<keyword evidence="4" id="KW-1185">Reference proteome</keyword>
<dbReference type="RefSeq" id="WP_187479037.1">
    <property type="nucleotide sequence ID" value="NZ_CP060697.1"/>
</dbReference>
<dbReference type="Pfam" id="PF03548">
    <property type="entry name" value="LolA"/>
    <property type="match status" value="1"/>
</dbReference>
<feature type="chain" id="PRO_5028878627" evidence="2">
    <location>
        <begin position="21"/>
        <end position="210"/>
    </location>
</feature>
<dbReference type="PANTHER" id="PTHR35869:SF1">
    <property type="entry name" value="OUTER-MEMBRANE LIPOPROTEIN CARRIER PROTEIN"/>
    <property type="match status" value="1"/>
</dbReference>
<sequence length="210" mass="22596">MSFPTRFARALVPAAIVAVAAPVAVQAASTSADMALVASHLRSTSSMTANFVQTDNKGQTLSGSLKLKRPGRIRFEYAKGVNVLLVADGTKLNFIDYEVGQKSSWALNKTPLGVLLSNNPDLKRIARILPSQDKRIMVVRAVDPTHPEYGKLILAFIRDGSAPGGLKLYGWTAVDAQGKQTIVKLSNQRYNVAVPAGAFTYAEPKKGKRS</sequence>
<accession>A0A7G9L0D3</accession>
<organism evidence="3 4">
    <name type="scientific">Sphingomonas sabuli</name>
    <dbReference type="NCBI Taxonomy" id="2764186"/>
    <lineage>
        <taxon>Bacteria</taxon>
        <taxon>Pseudomonadati</taxon>
        <taxon>Pseudomonadota</taxon>
        <taxon>Alphaproteobacteria</taxon>
        <taxon>Sphingomonadales</taxon>
        <taxon>Sphingomonadaceae</taxon>
        <taxon>Sphingomonas</taxon>
    </lineage>
</organism>
<dbReference type="AlphaFoldDB" id="A0A7G9L0D3"/>
<proteinExistence type="predicted"/>
<dbReference type="KEGG" id="ssau:H8M03_08565"/>
<reference evidence="3 4" key="1">
    <citation type="submission" date="2020-08" db="EMBL/GenBank/DDBJ databases">
        <title>Sphingomonas sp. sand1-3 16S ribosomal RNA gene Genome sequencing and assembly.</title>
        <authorList>
            <person name="Kang M."/>
        </authorList>
    </citation>
    <scope>NUCLEOTIDE SEQUENCE [LARGE SCALE GENOMIC DNA]</scope>
    <source>
        <strain evidence="4">sand1-3</strain>
    </source>
</reference>